<feature type="region of interest" description="Disordered" evidence="1">
    <location>
        <begin position="42"/>
        <end position="63"/>
    </location>
</feature>
<evidence type="ECO:0000256" key="1">
    <source>
        <dbReference type="SAM" id="MobiDB-lite"/>
    </source>
</evidence>
<reference evidence="2 3" key="1">
    <citation type="submission" date="2014-04" db="EMBL/GenBank/DDBJ databases">
        <authorList>
            <consortium name="DOE Joint Genome Institute"/>
            <person name="Kuo A."/>
            <person name="Kohler A."/>
            <person name="Jargeat P."/>
            <person name="Nagy L.G."/>
            <person name="Floudas D."/>
            <person name="Copeland A."/>
            <person name="Barry K.W."/>
            <person name="Cichocki N."/>
            <person name="Veneault-Fourrey C."/>
            <person name="LaButti K."/>
            <person name="Lindquist E.A."/>
            <person name="Lipzen A."/>
            <person name="Lundell T."/>
            <person name="Morin E."/>
            <person name="Murat C."/>
            <person name="Sun H."/>
            <person name="Tunlid A."/>
            <person name="Henrissat B."/>
            <person name="Grigoriev I.V."/>
            <person name="Hibbett D.S."/>
            <person name="Martin F."/>
            <person name="Nordberg H.P."/>
            <person name="Cantor M.N."/>
            <person name="Hua S.X."/>
        </authorList>
    </citation>
    <scope>NUCLEOTIDE SEQUENCE [LARGE SCALE GENOMIC DNA]</scope>
    <source>
        <strain evidence="2 3">Ve08.2h10</strain>
    </source>
</reference>
<evidence type="ECO:0000313" key="3">
    <source>
        <dbReference type="Proteomes" id="UP000054538"/>
    </source>
</evidence>
<protein>
    <submittedName>
        <fullName evidence="2">Uncharacterized protein</fullName>
    </submittedName>
</protein>
<dbReference type="AlphaFoldDB" id="A0A0D0D0A6"/>
<feature type="compositionally biased region" description="Polar residues" evidence="1">
    <location>
        <begin position="45"/>
        <end position="63"/>
    </location>
</feature>
<proteinExistence type="predicted"/>
<keyword evidence="3" id="KW-1185">Reference proteome</keyword>
<accession>A0A0D0D0A6</accession>
<dbReference type="Proteomes" id="UP000054538">
    <property type="component" value="Unassembled WGS sequence"/>
</dbReference>
<reference evidence="3" key="2">
    <citation type="submission" date="2015-01" db="EMBL/GenBank/DDBJ databases">
        <title>Evolutionary Origins and Diversification of the Mycorrhizal Mutualists.</title>
        <authorList>
            <consortium name="DOE Joint Genome Institute"/>
            <consortium name="Mycorrhizal Genomics Consortium"/>
            <person name="Kohler A."/>
            <person name="Kuo A."/>
            <person name="Nagy L.G."/>
            <person name="Floudas D."/>
            <person name="Copeland A."/>
            <person name="Barry K.W."/>
            <person name="Cichocki N."/>
            <person name="Veneault-Fourrey C."/>
            <person name="LaButti K."/>
            <person name="Lindquist E.A."/>
            <person name="Lipzen A."/>
            <person name="Lundell T."/>
            <person name="Morin E."/>
            <person name="Murat C."/>
            <person name="Riley R."/>
            <person name="Ohm R."/>
            <person name="Sun H."/>
            <person name="Tunlid A."/>
            <person name="Henrissat B."/>
            <person name="Grigoriev I.V."/>
            <person name="Hibbett D.S."/>
            <person name="Martin F."/>
        </authorList>
    </citation>
    <scope>NUCLEOTIDE SEQUENCE [LARGE SCALE GENOMIC DNA]</scope>
    <source>
        <strain evidence="3">Ve08.2h10</strain>
    </source>
</reference>
<evidence type="ECO:0000313" key="2">
    <source>
        <dbReference type="EMBL" id="KIK76936.1"/>
    </source>
</evidence>
<dbReference type="InParanoid" id="A0A0D0D0A6"/>
<sequence length="118" mass="12567">MFTNTFVTAVFRSPPEDNCLGLGQTSHTHHASAIHMHFTPGSIPSVLSNEPSQENSGPSNSLSAMLQNKQDSLSALAVRLSIGASDNQGLFKTCDSCGRMSVAHRLRAHIAAGCRMTN</sequence>
<name>A0A0D0D0A6_9AGAM</name>
<dbReference type="HOGENOM" id="CLU_2073903_0_0_1"/>
<organism evidence="2 3">
    <name type="scientific">Paxillus rubicundulus Ve08.2h10</name>
    <dbReference type="NCBI Taxonomy" id="930991"/>
    <lineage>
        <taxon>Eukaryota</taxon>
        <taxon>Fungi</taxon>
        <taxon>Dikarya</taxon>
        <taxon>Basidiomycota</taxon>
        <taxon>Agaricomycotina</taxon>
        <taxon>Agaricomycetes</taxon>
        <taxon>Agaricomycetidae</taxon>
        <taxon>Boletales</taxon>
        <taxon>Paxilineae</taxon>
        <taxon>Paxillaceae</taxon>
        <taxon>Paxillus</taxon>
    </lineage>
</organism>
<gene>
    <name evidence="2" type="ORF">PAXRUDRAFT_406935</name>
</gene>
<dbReference type="EMBL" id="KN827223">
    <property type="protein sequence ID" value="KIK76936.1"/>
    <property type="molecule type" value="Genomic_DNA"/>
</dbReference>